<dbReference type="Proteomes" id="UP001328107">
    <property type="component" value="Unassembled WGS sequence"/>
</dbReference>
<organism evidence="2 3">
    <name type="scientific">Pristionchus mayeri</name>
    <dbReference type="NCBI Taxonomy" id="1317129"/>
    <lineage>
        <taxon>Eukaryota</taxon>
        <taxon>Metazoa</taxon>
        <taxon>Ecdysozoa</taxon>
        <taxon>Nematoda</taxon>
        <taxon>Chromadorea</taxon>
        <taxon>Rhabditida</taxon>
        <taxon>Rhabditina</taxon>
        <taxon>Diplogasteromorpha</taxon>
        <taxon>Diplogasteroidea</taxon>
        <taxon>Neodiplogasteridae</taxon>
        <taxon>Pristionchus</taxon>
    </lineage>
</organism>
<evidence type="ECO:0008006" key="4">
    <source>
        <dbReference type="Google" id="ProtNLM"/>
    </source>
</evidence>
<accession>A0AAN5CM81</accession>
<evidence type="ECO:0000256" key="1">
    <source>
        <dbReference type="SAM" id="Phobius"/>
    </source>
</evidence>
<feature type="non-terminal residue" evidence="2">
    <location>
        <position position="87"/>
    </location>
</feature>
<comment type="caution">
    <text evidence="2">The sequence shown here is derived from an EMBL/GenBank/DDBJ whole genome shotgun (WGS) entry which is preliminary data.</text>
</comment>
<reference evidence="3" key="1">
    <citation type="submission" date="2022-10" db="EMBL/GenBank/DDBJ databases">
        <title>Genome assembly of Pristionchus species.</title>
        <authorList>
            <person name="Yoshida K."/>
            <person name="Sommer R.J."/>
        </authorList>
    </citation>
    <scope>NUCLEOTIDE SEQUENCE [LARGE SCALE GENOMIC DNA]</scope>
    <source>
        <strain evidence="3">RS5460</strain>
    </source>
</reference>
<evidence type="ECO:0000313" key="3">
    <source>
        <dbReference type="Proteomes" id="UP001328107"/>
    </source>
</evidence>
<dbReference type="EMBL" id="BTRK01000004">
    <property type="protein sequence ID" value="GMR47013.1"/>
    <property type="molecule type" value="Genomic_DNA"/>
</dbReference>
<keyword evidence="1" id="KW-0472">Membrane</keyword>
<feature type="transmembrane region" description="Helical" evidence="1">
    <location>
        <begin position="57"/>
        <end position="75"/>
    </location>
</feature>
<feature type="transmembrane region" description="Helical" evidence="1">
    <location>
        <begin position="12"/>
        <end position="32"/>
    </location>
</feature>
<dbReference type="AlphaFoldDB" id="A0AAN5CM81"/>
<feature type="non-terminal residue" evidence="2">
    <location>
        <position position="1"/>
    </location>
</feature>
<sequence length="87" mass="10201">KRAQFRALQRVLLISIFDLLLNLPNYLFRLFVNIVDLKSLDYISQSSLDMAECVSQMLYFTQFSLNAVYLICIMYDSPKKEKSIPIE</sequence>
<keyword evidence="1" id="KW-1133">Transmembrane helix</keyword>
<proteinExistence type="predicted"/>
<protein>
    <recommendedName>
        <fullName evidence="4">G protein-coupled receptor</fullName>
    </recommendedName>
</protein>
<evidence type="ECO:0000313" key="2">
    <source>
        <dbReference type="EMBL" id="GMR47013.1"/>
    </source>
</evidence>
<keyword evidence="3" id="KW-1185">Reference proteome</keyword>
<keyword evidence="1" id="KW-0812">Transmembrane</keyword>
<gene>
    <name evidence="2" type="ORF">PMAYCL1PPCAC_17208</name>
</gene>
<name>A0AAN5CM81_9BILA</name>